<gene>
    <name evidence="2" type="ORF">AD931_06410</name>
</gene>
<organism evidence="2 3">
    <name type="scientific">Gluconobacter oxydans</name>
    <name type="common">Gluconobacter suboxydans</name>
    <dbReference type="NCBI Taxonomy" id="442"/>
    <lineage>
        <taxon>Bacteria</taxon>
        <taxon>Pseudomonadati</taxon>
        <taxon>Pseudomonadota</taxon>
        <taxon>Alphaproteobacteria</taxon>
        <taxon>Acetobacterales</taxon>
        <taxon>Acetobacteraceae</taxon>
        <taxon>Gluconobacter</taxon>
    </lineage>
</organism>
<feature type="compositionally biased region" description="Low complexity" evidence="1">
    <location>
        <begin position="39"/>
        <end position="58"/>
    </location>
</feature>
<protein>
    <submittedName>
        <fullName evidence="2">Uncharacterized protein</fullName>
    </submittedName>
</protein>
<reference evidence="2 3" key="1">
    <citation type="submission" date="2015-06" db="EMBL/GenBank/DDBJ databases">
        <title>Improved classification and identification of acetic acid bacteria using matrix-assisted laser desorption/ionization time-of-flight mass spectrometry; Gluconobacter nephelii and Gluconobacter uchimurae are later heterotypic synonyms of Gluconobacter japonicus and Gluconobacter oxydans, respectively.</title>
        <authorList>
            <person name="Li L."/>
            <person name="Cleenwerck I."/>
            <person name="De Vuyst L."/>
            <person name="Vandamme P."/>
        </authorList>
    </citation>
    <scope>NUCLEOTIDE SEQUENCE [LARGE SCALE GENOMIC DNA]</scope>
    <source>
        <strain evidence="2 3">LMG 1386</strain>
    </source>
</reference>
<sequence>MAAAVVPRPAPRPPEVRAHLEVAVRSGQPDVRNHASATAPARRPVSAGRSSPSSAPSDCPIPAPPPVRAGSTSLPVSPLQEHEDPVP</sequence>
<evidence type="ECO:0000313" key="2">
    <source>
        <dbReference type="EMBL" id="KXV08532.1"/>
    </source>
</evidence>
<dbReference type="AlphaFoldDB" id="A0AB34XLU5"/>
<name>A0AB34XLU5_GLUOY</name>
<feature type="region of interest" description="Disordered" evidence="1">
    <location>
        <begin position="25"/>
        <end position="87"/>
    </location>
</feature>
<evidence type="ECO:0000256" key="1">
    <source>
        <dbReference type="SAM" id="MobiDB-lite"/>
    </source>
</evidence>
<dbReference type="Proteomes" id="UP000075394">
    <property type="component" value="Unassembled WGS sequence"/>
</dbReference>
<accession>A0AB34XLU5</accession>
<dbReference type="EMBL" id="LHZD01000018">
    <property type="protein sequence ID" value="KXV08532.1"/>
    <property type="molecule type" value="Genomic_DNA"/>
</dbReference>
<proteinExistence type="predicted"/>
<comment type="caution">
    <text evidence="2">The sequence shown here is derived from an EMBL/GenBank/DDBJ whole genome shotgun (WGS) entry which is preliminary data.</text>
</comment>
<evidence type="ECO:0000313" key="3">
    <source>
        <dbReference type="Proteomes" id="UP000075394"/>
    </source>
</evidence>